<evidence type="ECO:0000256" key="3">
    <source>
        <dbReference type="ARBA" id="ARBA00022679"/>
    </source>
</evidence>
<dbReference type="FunFam" id="3.40.50.12230:FF:000001">
    <property type="entry name" value="Methionyl-tRNA formyltransferase"/>
    <property type="match status" value="1"/>
</dbReference>
<dbReference type="NCBIfam" id="TIGR00460">
    <property type="entry name" value="fmt"/>
    <property type="match status" value="1"/>
</dbReference>
<dbReference type="CDD" id="cd08704">
    <property type="entry name" value="Met_tRNA_FMT_C"/>
    <property type="match status" value="1"/>
</dbReference>
<gene>
    <name evidence="5 8" type="primary">fmt</name>
    <name evidence="8" type="ORF">LKD75_02660</name>
</gene>
<dbReference type="EC" id="2.1.2.9" evidence="2 5"/>
<dbReference type="InterPro" id="IPR044135">
    <property type="entry name" value="Met-tRNA-FMT_C"/>
</dbReference>
<dbReference type="Gene3D" id="3.40.50.12230">
    <property type="match status" value="1"/>
</dbReference>
<feature type="domain" description="Formyl transferase N-terminal" evidence="6">
    <location>
        <begin position="1"/>
        <end position="180"/>
    </location>
</feature>
<dbReference type="PANTHER" id="PTHR11138:SF5">
    <property type="entry name" value="METHIONYL-TRNA FORMYLTRANSFERASE, MITOCHONDRIAL"/>
    <property type="match status" value="1"/>
</dbReference>
<dbReference type="Proteomes" id="UP001197795">
    <property type="component" value="Unassembled WGS sequence"/>
</dbReference>
<dbReference type="Pfam" id="PF02911">
    <property type="entry name" value="Formyl_trans_C"/>
    <property type="match status" value="1"/>
</dbReference>
<evidence type="ECO:0000259" key="7">
    <source>
        <dbReference type="Pfam" id="PF02911"/>
    </source>
</evidence>
<dbReference type="InterPro" id="IPR011034">
    <property type="entry name" value="Formyl_transferase-like_C_sf"/>
</dbReference>
<evidence type="ECO:0000256" key="5">
    <source>
        <dbReference type="HAMAP-Rule" id="MF_00182"/>
    </source>
</evidence>
<comment type="caution">
    <text evidence="8">The sequence shown here is derived from an EMBL/GenBank/DDBJ whole genome shotgun (WGS) entry which is preliminary data.</text>
</comment>
<dbReference type="RefSeq" id="WP_117464741.1">
    <property type="nucleotide sequence ID" value="NZ_JAJEPV010000004.1"/>
</dbReference>
<comment type="catalytic activity">
    <reaction evidence="5">
        <text>L-methionyl-tRNA(fMet) + (6R)-10-formyltetrahydrofolate = N-formyl-L-methionyl-tRNA(fMet) + (6S)-5,6,7,8-tetrahydrofolate + H(+)</text>
        <dbReference type="Rhea" id="RHEA:24380"/>
        <dbReference type="Rhea" id="RHEA-COMP:9952"/>
        <dbReference type="Rhea" id="RHEA-COMP:9953"/>
        <dbReference type="ChEBI" id="CHEBI:15378"/>
        <dbReference type="ChEBI" id="CHEBI:57453"/>
        <dbReference type="ChEBI" id="CHEBI:78530"/>
        <dbReference type="ChEBI" id="CHEBI:78844"/>
        <dbReference type="ChEBI" id="CHEBI:195366"/>
        <dbReference type="EC" id="2.1.2.9"/>
    </reaction>
</comment>
<dbReference type="GO" id="GO:0005829">
    <property type="term" value="C:cytosol"/>
    <property type="evidence" value="ECO:0007669"/>
    <property type="project" value="TreeGrafter"/>
</dbReference>
<dbReference type="GO" id="GO:0004479">
    <property type="term" value="F:methionyl-tRNA formyltransferase activity"/>
    <property type="evidence" value="ECO:0007669"/>
    <property type="project" value="UniProtKB-UniRule"/>
</dbReference>
<comment type="function">
    <text evidence="5">Attaches a formyl group to the free amino group of methionyl-tRNA(fMet). The formyl group appears to play a dual role in the initiator identity of N-formylmethionyl-tRNA by promoting its recognition by IF2 and preventing the misappropriation of this tRNA by the elongation apparatus.</text>
</comment>
<dbReference type="InterPro" id="IPR036477">
    <property type="entry name" value="Formyl_transf_N_sf"/>
</dbReference>
<sequence length="311" mass="34315">MQIVFMGTPDFAVGALEALITQGHEITAVVTQPDKPKGRSKELQFPPVKECAVKHGIPVFQPRRIKTPEAIEELKKYPADIYIVAAFGQILSQEILDLPKYGCLNIHASLLPKYRGASPIQRVIIDGEAETGVTIMQMNAGLDTGDMLYRKKIPITSEDTFETLHDKLMVLGGEAITEALPLLEAGKLVPEKQDDTKTCYAALITKEMGKLDFTKTAAELDRLIRGLTPWPSAYTHYHGKQLKIWKAIPMATAHKEAPGTILTVNKDSFEVAASEGSLKVMELQLEGKKRMTTHDFLLGVKVQPGELLGER</sequence>
<evidence type="ECO:0000256" key="4">
    <source>
        <dbReference type="ARBA" id="ARBA00022917"/>
    </source>
</evidence>
<feature type="domain" description="Formyl transferase C-terminal" evidence="7">
    <location>
        <begin position="204"/>
        <end position="299"/>
    </location>
</feature>
<dbReference type="InterPro" id="IPR041711">
    <property type="entry name" value="Met-tRNA-FMT_N"/>
</dbReference>
<evidence type="ECO:0000259" key="6">
    <source>
        <dbReference type="Pfam" id="PF00551"/>
    </source>
</evidence>
<dbReference type="SUPFAM" id="SSF53328">
    <property type="entry name" value="Formyltransferase"/>
    <property type="match status" value="1"/>
</dbReference>
<dbReference type="EMBL" id="JAJEPV010000004">
    <property type="protein sequence ID" value="MCC2118502.1"/>
    <property type="molecule type" value="Genomic_DNA"/>
</dbReference>
<dbReference type="PROSITE" id="PS00373">
    <property type="entry name" value="GART"/>
    <property type="match status" value="1"/>
</dbReference>
<dbReference type="PANTHER" id="PTHR11138">
    <property type="entry name" value="METHIONYL-TRNA FORMYLTRANSFERASE"/>
    <property type="match status" value="1"/>
</dbReference>
<reference evidence="8 9" key="1">
    <citation type="submission" date="2021-10" db="EMBL/GenBank/DDBJ databases">
        <title>Anaerobic single-cell dispensing facilitates the cultivation of human gut bacteria.</title>
        <authorList>
            <person name="Afrizal A."/>
        </authorList>
    </citation>
    <scope>NUCLEOTIDE SEQUENCE [LARGE SCALE GENOMIC DNA]</scope>
    <source>
        <strain evidence="8 9">CLA-AA-H273</strain>
    </source>
</reference>
<comment type="similarity">
    <text evidence="1 5">Belongs to the Fmt family.</text>
</comment>
<organism evidence="8 9">
    <name type="scientific">Waltera acetigignens</name>
    <dbReference type="NCBI Taxonomy" id="2981769"/>
    <lineage>
        <taxon>Bacteria</taxon>
        <taxon>Bacillati</taxon>
        <taxon>Bacillota</taxon>
        <taxon>Clostridia</taxon>
        <taxon>Lachnospirales</taxon>
        <taxon>Lachnospiraceae</taxon>
        <taxon>Waltera</taxon>
    </lineage>
</organism>
<feature type="binding site" evidence="5">
    <location>
        <begin position="109"/>
        <end position="112"/>
    </location>
    <ligand>
        <name>(6S)-5,6,7,8-tetrahydrofolate</name>
        <dbReference type="ChEBI" id="CHEBI:57453"/>
    </ligand>
</feature>
<evidence type="ECO:0000256" key="1">
    <source>
        <dbReference type="ARBA" id="ARBA00010699"/>
    </source>
</evidence>
<keyword evidence="4 5" id="KW-0648">Protein biosynthesis</keyword>
<dbReference type="SUPFAM" id="SSF50486">
    <property type="entry name" value="FMT C-terminal domain-like"/>
    <property type="match status" value="1"/>
</dbReference>
<accession>A0AAE3D6F7</accession>
<evidence type="ECO:0000256" key="2">
    <source>
        <dbReference type="ARBA" id="ARBA00012261"/>
    </source>
</evidence>
<dbReference type="InterPro" id="IPR005794">
    <property type="entry name" value="Fmt"/>
</dbReference>
<dbReference type="CDD" id="cd08646">
    <property type="entry name" value="FMT_core_Met-tRNA-FMT_N"/>
    <property type="match status" value="1"/>
</dbReference>
<dbReference type="InterPro" id="IPR001555">
    <property type="entry name" value="GART_AS"/>
</dbReference>
<name>A0AAE3D6F7_9FIRM</name>
<keyword evidence="9" id="KW-1185">Reference proteome</keyword>
<keyword evidence="3 5" id="KW-0808">Transferase</keyword>
<dbReference type="Pfam" id="PF00551">
    <property type="entry name" value="Formyl_trans_N"/>
    <property type="match status" value="1"/>
</dbReference>
<evidence type="ECO:0000313" key="9">
    <source>
        <dbReference type="Proteomes" id="UP001197795"/>
    </source>
</evidence>
<protein>
    <recommendedName>
        <fullName evidence="2 5">Methionyl-tRNA formyltransferase</fullName>
        <ecNumber evidence="2 5">2.1.2.9</ecNumber>
    </recommendedName>
</protein>
<dbReference type="InterPro" id="IPR002376">
    <property type="entry name" value="Formyl_transf_N"/>
</dbReference>
<proteinExistence type="inferred from homology"/>
<evidence type="ECO:0000313" key="8">
    <source>
        <dbReference type="EMBL" id="MCC2118502.1"/>
    </source>
</evidence>
<dbReference type="HAMAP" id="MF_00182">
    <property type="entry name" value="Formyl_trans"/>
    <property type="match status" value="1"/>
</dbReference>
<dbReference type="InterPro" id="IPR005793">
    <property type="entry name" value="Formyl_trans_C"/>
</dbReference>
<dbReference type="AlphaFoldDB" id="A0AAE3D6F7"/>